<evidence type="ECO:0000313" key="3">
    <source>
        <dbReference type="Proteomes" id="UP000708208"/>
    </source>
</evidence>
<reference evidence="2" key="1">
    <citation type="submission" date="2021-06" db="EMBL/GenBank/DDBJ databases">
        <authorList>
            <person name="Hodson N. C."/>
            <person name="Mongue J. A."/>
            <person name="Jaron S. K."/>
        </authorList>
    </citation>
    <scope>NUCLEOTIDE SEQUENCE</scope>
</reference>
<keyword evidence="1" id="KW-1133">Transmembrane helix</keyword>
<evidence type="ECO:0000256" key="1">
    <source>
        <dbReference type="SAM" id="Phobius"/>
    </source>
</evidence>
<keyword evidence="1" id="KW-0472">Membrane</keyword>
<dbReference type="AlphaFoldDB" id="A0A8J2J6J7"/>
<keyword evidence="1" id="KW-0812">Transmembrane</keyword>
<comment type="caution">
    <text evidence="2">The sequence shown here is derived from an EMBL/GenBank/DDBJ whole genome shotgun (WGS) entry which is preliminary data.</text>
</comment>
<name>A0A8J2J6J7_9HEXA</name>
<protein>
    <recommendedName>
        <fullName evidence="4">Gustatory receptor</fullName>
    </recommendedName>
</protein>
<dbReference type="Proteomes" id="UP000708208">
    <property type="component" value="Unassembled WGS sequence"/>
</dbReference>
<organism evidence="2 3">
    <name type="scientific">Allacma fusca</name>
    <dbReference type="NCBI Taxonomy" id="39272"/>
    <lineage>
        <taxon>Eukaryota</taxon>
        <taxon>Metazoa</taxon>
        <taxon>Ecdysozoa</taxon>
        <taxon>Arthropoda</taxon>
        <taxon>Hexapoda</taxon>
        <taxon>Collembola</taxon>
        <taxon>Symphypleona</taxon>
        <taxon>Sminthuridae</taxon>
        <taxon>Allacma</taxon>
    </lineage>
</organism>
<keyword evidence="3" id="KW-1185">Reference proteome</keyword>
<sequence length="179" mass="20733">MSGVKINSAIEFTVTRVSLQLDNEGVKVWRELLITIRGQCHLLSQIVAQRQLLLIAQCITLATICSYFIANVNWSLQVYRQMMPMWLYLCLSNLGRISRKALVAERITIEEHAIATRLALIKLKRPDFRTLHEIKMTYDIIANNPIRIQFGSYIHFNRRVVLTILNQVVTYIIVLMQFG</sequence>
<dbReference type="EMBL" id="CAJVCH010024506">
    <property type="protein sequence ID" value="CAG7696848.1"/>
    <property type="molecule type" value="Genomic_DNA"/>
</dbReference>
<evidence type="ECO:0000313" key="2">
    <source>
        <dbReference type="EMBL" id="CAG7696848.1"/>
    </source>
</evidence>
<accession>A0A8J2J6J7</accession>
<feature type="transmembrane region" description="Helical" evidence="1">
    <location>
        <begin position="160"/>
        <end position="178"/>
    </location>
</feature>
<proteinExistence type="predicted"/>
<gene>
    <name evidence="2" type="ORF">AFUS01_LOCUS3971</name>
</gene>
<evidence type="ECO:0008006" key="4">
    <source>
        <dbReference type="Google" id="ProtNLM"/>
    </source>
</evidence>
<feature type="transmembrane region" description="Helical" evidence="1">
    <location>
        <begin position="52"/>
        <end position="72"/>
    </location>
</feature>